<name>A0A1G9ETR2_9GAMM</name>
<dbReference type="InterPro" id="IPR006385">
    <property type="entry name" value="HAD_hydro_SerB1"/>
</dbReference>
<dbReference type="GO" id="GO:0000287">
    <property type="term" value="F:magnesium ion binding"/>
    <property type="evidence" value="ECO:0007669"/>
    <property type="project" value="TreeGrafter"/>
</dbReference>
<keyword evidence="1" id="KW-0472">Membrane</keyword>
<dbReference type="RefSeq" id="WP_089656668.1">
    <property type="nucleotide sequence ID" value="NZ_FNGH01000001.1"/>
</dbReference>
<dbReference type="STRING" id="48727.SAMN05192555_101221"/>
<sequence length="212" mass="24226">MSQDLTPDSRSVAFFDFDGTLTTGDTLMPFLQFVVGKPIYYAKLFLLSPVFVVYFAKLLRNDVAKQIVLKKYLSGYHVDDLFKLGERFSEEVIPTMLRPEGMERLSWHQEQGHDCVLVSASLDVYLKYWAKENGFQSALTTCLSSKEGVVSGNLLGNNCYGDEKVVRVSEWIRCRSTRITYYYGDAQADIPMAKKSDYGFIWNGKVFLRVDK</sequence>
<dbReference type="Gene3D" id="3.40.50.1000">
    <property type="entry name" value="HAD superfamily/HAD-like"/>
    <property type="match status" value="1"/>
</dbReference>
<dbReference type="NCBIfam" id="TIGR01488">
    <property type="entry name" value="HAD-SF-IB"/>
    <property type="match status" value="1"/>
</dbReference>
<dbReference type="NCBIfam" id="TIGR01490">
    <property type="entry name" value="HAD-SF-IB-hyp1"/>
    <property type="match status" value="1"/>
</dbReference>
<dbReference type="Pfam" id="PF12710">
    <property type="entry name" value="HAD"/>
    <property type="match status" value="1"/>
</dbReference>
<dbReference type="OrthoDB" id="9784466at2"/>
<dbReference type="SUPFAM" id="SSF56784">
    <property type="entry name" value="HAD-like"/>
    <property type="match status" value="1"/>
</dbReference>
<protein>
    <submittedName>
        <fullName evidence="2">HAD-superfamily subfamily IB hydrolase, TIGR01490</fullName>
    </submittedName>
</protein>
<dbReference type="Proteomes" id="UP000199107">
    <property type="component" value="Unassembled WGS sequence"/>
</dbReference>
<dbReference type="GO" id="GO:0006564">
    <property type="term" value="P:L-serine biosynthetic process"/>
    <property type="evidence" value="ECO:0007669"/>
    <property type="project" value="TreeGrafter"/>
</dbReference>
<dbReference type="PANTHER" id="PTHR43344">
    <property type="entry name" value="PHOSPHOSERINE PHOSPHATASE"/>
    <property type="match status" value="1"/>
</dbReference>
<keyword evidence="1" id="KW-1133">Transmembrane helix</keyword>
<dbReference type="InterPro" id="IPR050582">
    <property type="entry name" value="HAD-like_SerB"/>
</dbReference>
<dbReference type="PANTHER" id="PTHR43344:SF14">
    <property type="entry name" value="HAD-IB FAMILY HYDROLASE"/>
    <property type="match status" value="1"/>
</dbReference>
<keyword evidence="3" id="KW-1185">Reference proteome</keyword>
<dbReference type="InterPro" id="IPR036412">
    <property type="entry name" value="HAD-like_sf"/>
</dbReference>
<organism evidence="2 3">
    <name type="scientific">Franzmannia pantelleriensis</name>
    <dbReference type="NCBI Taxonomy" id="48727"/>
    <lineage>
        <taxon>Bacteria</taxon>
        <taxon>Pseudomonadati</taxon>
        <taxon>Pseudomonadota</taxon>
        <taxon>Gammaproteobacteria</taxon>
        <taxon>Oceanospirillales</taxon>
        <taxon>Halomonadaceae</taxon>
        <taxon>Franzmannia</taxon>
    </lineage>
</organism>
<proteinExistence type="predicted"/>
<evidence type="ECO:0000313" key="3">
    <source>
        <dbReference type="Proteomes" id="UP000199107"/>
    </source>
</evidence>
<dbReference type="GO" id="GO:0036424">
    <property type="term" value="F:L-phosphoserine phosphatase activity"/>
    <property type="evidence" value="ECO:0007669"/>
    <property type="project" value="TreeGrafter"/>
</dbReference>
<dbReference type="GO" id="GO:0005737">
    <property type="term" value="C:cytoplasm"/>
    <property type="evidence" value="ECO:0007669"/>
    <property type="project" value="TreeGrafter"/>
</dbReference>
<keyword evidence="1" id="KW-0812">Transmembrane</keyword>
<dbReference type="InterPro" id="IPR023214">
    <property type="entry name" value="HAD_sf"/>
</dbReference>
<evidence type="ECO:0000256" key="1">
    <source>
        <dbReference type="SAM" id="Phobius"/>
    </source>
</evidence>
<reference evidence="3" key="1">
    <citation type="submission" date="2016-10" db="EMBL/GenBank/DDBJ databases">
        <authorList>
            <person name="Varghese N."/>
            <person name="Submissions S."/>
        </authorList>
    </citation>
    <scope>NUCLEOTIDE SEQUENCE [LARGE SCALE GENOMIC DNA]</scope>
    <source>
        <strain evidence="3">AAP</strain>
    </source>
</reference>
<dbReference type="EMBL" id="FNGH01000001">
    <property type="protein sequence ID" value="SDK79461.1"/>
    <property type="molecule type" value="Genomic_DNA"/>
</dbReference>
<gene>
    <name evidence="2" type="ORF">SAMN05192555_101221</name>
</gene>
<feature type="transmembrane region" description="Helical" evidence="1">
    <location>
        <begin position="38"/>
        <end position="56"/>
    </location>
</feature>
<keyword evidence="2" id="KW-0378">Hydrolase</keyword>
<evidence type="ECO:0000313" key="2">
    <source>
        <dbReference type="EMBL" id="SDK79461.1"/>
    </source>
</evidence>
<dbReference type="Gene3D" id="1.20.1440.100">
    <property type="entry name" value="SG protein - dephosphorylation function"/>
    <property type="match status" value="1"/>
</dbReference>
<dbReference type="AlphaFoldDB" id="A0A1G9ETR2"/>
<accession>A0A1G9ETR2</accession>